<feature type="coiled-coil region" evidence="1">
    <location>
        <begin position="21"/>
        <end position="72"/>
    </location>
</feature>
<dbReference type="AlphaFoldDB" id="A0A061R6H9"/>
<sequence>MAKREAELTKVIHAYEESVFLKKVEVYREEVKRKEAELDEERTERKRLADELVKANKQIDVANGELKKANKIIEDEAVAISEWKAKTTQLESDFYSVKKERDDLQQNNNELTEYAKKKDTALQMVMGSLKRTEDARQKAEHLRTEVEKGLPVDEEPHEAAAAGIGVAGQVSQQPSPFFQPPVNNTQPWS</sequence>
<organism evidence="3">
    <name type="scientific">Tetraselmis sp. GSL018</name>
    <dbReference type="NCBI Taxonomy" id="582737"/>
    <lineage>
        <taxon>Eukaryota</taxon>
        <taxon>Viridiplantae</taxon>
        <taxon>Chlorophyta</taxon>
        <taxon>core chlorophytes</taxon>
        <taxon>Chlorodendrophyceae</taxon>
        <taxon>Chlorodendrales</taxon>
        <taxon>Chlorodendraceae</taxon>
        <taxon>Tetraselmis</taxon>
    </lineage>
</organism>
<accession>A0A061R6H9</accession>
<dbReference type="EMBL" id="GBEZ01017852">
    <property type="protein sequence ID" value="JAC68522.1"/>
    <property type="molecule type" value="Transcribed_RNA"/>
</dbReference>
<feature type="compositionally biased region" description="Low complexity" evidence="2">
    <location>
        <begin position="159"/>
        <end position="182"/>
    </location>
</feature>
<gene>
    <name evidence="3" type="ORF">TSPGSL018_8512</name>
</gene>
<name>A0A061R6H9_9CHLO</name>
<evidence type="ECO:0000313" key="3">
    <source>
        <dbReference type="EMBL" id="JAC68522.1"/>
    </source>
</evidence>
<proteinExistence type="predicted"/>
<keyword evidence="1" id="KW-0175">Coiled coil</keyword>
<feature type="region of interest" description="Disordered" evidence="2">
    <location>
        <begin position="130"/>
        <end position="189"/>
    </location>
</feature>
<reference evidence="3" key="1">
    <citation type="submission" date="2014-05" db="EMBL/GenBank/DDBJ databases">
        <title>The transcriptome of the halophilic microalga Tetraselmis sp. GSL018 isolated from the Great Salt Lake, Utah.</title>
        <authorList>
            <person name="Jinkerson R.E."/>
            <person name="D'Adamo S."/>
            <person name="Posewitz M.C."/>
        </authorList>
    </citation>
    <scope>NUCLEOTIDE SEQUENCE</scope>
    <source>
        <strain evidence="3">GSL018</strain>
    </source>
</reference>
<feature type="compositionally biased region" description="Basic and acidic residues" evidence="2">
    <location>
        <begin position="130"/>
        <end position="151"/>
    </location>
</feature>
<protein>
    <submittedName>
        <fullName evidence="3">Uncharacterized protein</fullName>
    </submittedName>
</protein>
<evidence type="ECO:0000256" key="2">
    <source>
        <dbReference type="SAM" id="MobiDB-lite"/>
    </source>
</evidence>
<evidence type="ECO:0000256" key="1">
    <source>
        <dbReference type="SAM" id="Coils"/>
    </source>
</evidence>